<dbReference type="InterPro" id="IPR032675">
    <property type="entry name" value="LRR_dom_sf"/>
</dbReference>
<reference evidence="1 2" key="1">
    <citation type="journal article" date="2011" name="Genome Res.">
        <title>Phylogeny-wide analysis of social amoeba genomes highlights ancient origins for complex intercellular communication.</title>
        <authorList>
            <person name="Heidel A.J."/>
            <person name="Lawal H.M."/>
            <person name="Felder M."/>
            <person name="Schilde C."/>
            <person name="Helps N.R."/>
            <person name="Tunggal B."/>
            <person name="Rivero F."/>
            <person name="John U."/>
            <person name="Schleicher M."/>
            <person name="Eichinger L."/>
            <person name="Platzer M."/>
            <person name="Noegel A.A."/>
            <person name="Schaap P."/>
            <person name="Gloeckner G."/>
        </authorList>
    </citation>
    <scope>NUCLEOTIDE SEQUENCE [LARGE SCALE GENOMIC DNA]</scope>
    <source>
        <strain evidence="2">ATCC 26659 / Pp 5 / PN500</strain>
    </source>
</reference>
<evidence type="ECO:0000313" key="1">
    <source>
        <dbReference type="EMBL" id="EFA85266.1"/>
    </source>
</evidence>
<dbReference type="EMBL" id="ADBJ01000008">
    <property type="protein sequence ID" value="EFA85266.1"/>
    <property type="molecule type" value="Genomic_DNA"/>
</dbReference>
<keyword evidence="2" id="KW-1185">Reference proteome</keyword>
<dbReference type="Proteomes" id="UP000001396">
    <property type="component" value="Unassembled WGS sequence"/>
</dbReference>
<organism evidence="1 2">
    <name type="scientific">Heterostelium pallidum (strain ATCC 26659 / Pp 5 / PN500)</name>
    <name type="common">Cellular slime mold</name>
    <name type="synonym">Polysphondylium pallidum</name>
    <dbReference type="NCBI Taxonomy" id="670386"/>
    <lineage>
        <taxon>Eukaryota</taxon>
        <taxon>Amoebozoa</taxon>
        <taxon>Evosea</taxon>
        <taxon>Eumycetozoa</taxon>
        <taxon>Dictyostelia</taxon>
        <taxon>Acytosteliales</taxon>
        <taxon>Acytosteliaceae</taxon>
        <taxon>Heterostelium</taxon>
    </lineage>
</organism>
<proteinExistence type="predicted"/>
<protein>
    <submittedName>
        <fullName evidence="1">Uncharacterized protein</fullName>
    </submittedName>
</protein>
<dbReference type="RefSeq" id="XP_020437375.1">
    <property type="nucleotide sequence ID" value="XM_020573258.1"/>
</dbReference>
<dbReference type="InParanoid" id="D3B1U2"/>
<name>D3B1U2_HETP5</name>
<dbReference type="SUPFAM" id="SSF52047">
    <property type="entry name" value="RNI-like"/>
    <property type="match status" value="1"/>
</dbReference>
<sequence length="272" mass="30809">MNEQDFEQHSKICDLKLAIDNVRSLDARLAFLRLDSLPTVRNGICGCQEKGNSEPDANRLEHWIEFCRLLATNNTLEELTVRNCNWNGYGAKLQSSTIESIASPLLTALAANRKLRSLSVSCQILSDHHYPLLLVRSKEEEEENTLSSPLITHLEFTDCFAMNLRAIGQLITSNQSLCHLKINIYRGYNATNREEETSSIQSFISSLSVNTTLLTLEIHDNSLQQQVKEDIITKIANSNNNRLLNIKTVDKQSSPNDNEITLQYSIIEFLKK</sequence>
<gene>
    <name evidence="1" type="ORF">PPL_02266</name>
</gene>
<comment type="caution">
    <text evidence="1">The sequence shown here is derived from an EMBL/GenBank/DDBJ whole genome shotgun (WGS) entry which is preliminary data.</text>
</comment>
<accession>D3B1U2</accession>
<dbReference type="Gene3D" id="3.80.10.10">
    <property type="entry name" value="Ribonuclease Inhibitor"/>
    <property type="match status" value="1"/>
</dbReference>
<evidence type="ECO:0000313" key="2">
    <source>
        <dbReference type="Proteomes" id="UP000001396"/>
    </source>
</evidence>
<dbReference type="GeneID" id="31357791"/>
<dbReference type="AlphaFoldDB" id="D3B1U2"/>